<dbReference type="InterPro" id="IPR012373">
    <property type="entry name" value="Ferrdict_sens_TM"/>
</dbReference>
<dbReference type="Gene3D" id="2.60.120.1440">
    <property type="match status" value="1"/>
</dbReference>
<evidence type="ECO:0000256" key="1">
    <source>
        <dbReference type="SAM" id="Phobius"/>
    </source>
</evidence>
<dbReference type="Gene3D" id="3.55.50.30">
    <property type="match status" value="1"/>
</dbReference>
<dbReference type="AlphaFoldDB" id="A0A364Y125"/>
<evidence type="ECO:0008006" key="6">
    <source>
        <dbReference type="Google" id="ProtNLM"/>
    </source>
</evidence>
<keyword evidence="1" id="KW-0472">Membrane</keyword>
<keyword evidence="5" id="KW-1185">Reference proteome</keyword>
<name>A0A364Y125_9BACT</name>
<dbReference type="PANTHER" id="PTHR30273:SF2">
    <property type="entry name" value="PROTEIN FECR"/>
    <property type="match status" value="1"/>
</dbReference>
<dbReference type="OrthoDB" id="1452822at2"/>
<dbReference type="Pfam" id="PF04773">
    <property type="entry name" value="FecR"/>
    <property type="match status" value="1"/>
</dbReference>
<sequence>MQNTEPAERQWYLAAKALSSSLTSEEQMEWEAFTRNEKFRHDFEQLKKHWNVATTLPYADINKEADWEIVLGKIKAKKPTKQNFSIGKIWRVAAVITGFIALSIIAWNVGFKRNGQAIATMIQAPKGARTHVVLPDSSSVWLNAESKISFDQHFGKDNRDITLEGEAFFDVEKEAVPFQIHTADFDIEVLGTAFNVKAYHNDDVLSTTLIRGSLRISKENSSGTVDQVVLKPNEKVVLRGTPQERLAQSFALEKNIDGQAEADWKDGWLTVRGESLQDLCKKIERLYNVTVRFEDESLKSYHYTGRIQQLSLEQVLNALALTSPVMFNVNEKEVTLRLNKSTQSKYQ</sequence>
<dbReference type="EMBL" id="QMFY01000006">
    <property type="protein sequence ID" value="RAW00523.1"/>
    <property type="molecule type" value="Genomic_DNA"/>
</dbReference>
<feature type="domain" description="FecR protein" evidence="2">
    <location>
        <begin position="122"/>
        <end position="213"/>
    </location>
</feature>
<dbReference type="InterPro" id="IPR032508">
    <property type="entry name" value="FecR_C"/>
</dbReference>
<dbReference type="RefSeq" id="WP_112747323.1">
    <property type="nucleotide sequence ID" value="NZ_QMFY01000006.1"/>
</dbReference>
<evidence type="ECO:0000259" key="2">
    <source>
        <dbReference type="Pfam" id="PF04773"/>
    </source>
</evidence>
<accession>A0A364Y125</accession>
<dbReference type="Proteomes" id="UP000251889">
    <property type="component" value="Unassembled WGS sequence"/>
</dbReference>
<dbReference type="PIRSF" id="PIRSF018266">
    <property type="entry name" value="FecR"/>
    <property type="match status" value="1"/>
</dbReference>
<dbReference type="Pfam" id="PF16344">
    <property type="entry name" value="FecR_C"/>
    <property type="match status" value="1"/>
</dbReference>
<gene>
    <name evidence="4" type="ORF">DQQ10_13060</name>
</gene>
<evidence type="ECO:0000313" key="4">
    <source>
        <dbReference type="EMBL" id="RAW00523.1"/>
    </source>
</evidence>
<dbReference type="GO" id="GO:0016989">
    <property type="term" value="F:sigma factor antagonist activity"/>
    <property type="evidence" value="ECO:0007669"/>
    <property type="project" value="TreeGrafter"/>
</dbReference>
<dbReference type="PANTHER" id="PTHR30273">
    <property type="entry name" value="PERIPLASMIC SIGNAL SENSOR AND SIGMA FACTOR ACTIVATOR FECR-RELATED"/>
    <property type="match status" value="1"/>
</dbReference>
<protein>
    <recommendedName>
        <fullName evidence="6">FecR family protein</fullName>
    </recommendedName>
</protein>
<feature type="transmembrane region" description="Helical" evidence="1">
    <location>
        <begin position="89"/>
        <end position="109"/>
    </location>
</feature>
<comment type="caution">
    <text evidence="4">The sequence shown here is derived from an EMBL/GenBank/DDBJ whole genome shotgun (WGS) entry which is preliminary data.</text>
</comment>
<proteinExistence type="predicted"/>
<dbReference type="InterPro" id="IPR006860">
    <property type="entry name" value="FecR"/>
</dbReference>
<evidence type="ECO:0000313" key="5">
    <source>
        <dbReference type="Proteomes" id="UP000251889"/>
    </source>
</evidence>
<reference evidence="4 5" key="1">
    <citation type="submission" date="2018-06" db="EMBL/GenBank/DDBJ databases">
        <title>Chryseolinea flavus sp. nov., a member of the phylum Bacteroidetes isolated from soil.</title>
        <authorList>
            <person name="Li Y."/>
            <person name="Wang J."/>
        </authorList>
    </citation>
    <scope>NUCLEOTIDE SEQUENCE [LARGE SCALE GENOMIC DNA]</scope>
    <source>
        <strain evidence="4 5">SDU1-6</strain>
    </source>
</reference>
<evidence type="ECO:0000259" key="3">
    <source>
        <dbReference type="Pfam" id="PF16344"/>
    </source>
</evidence>
<keyword evidence="1" id="KW-0812">Transmembrane</keyword>
<organism evidence="4 5">
    <name type="scientific">Pseudochryseolinea flava</name>
    <dbReference type="NCBI Taxonomy" id="2059302"/>
    <lineage>
        <taxon>Bacteria</taxon>
        <taxon>Pseudomonadati</taxon>
        <taxon>Bacteroidota</taxon>
        <taxon>Cytophagia</taxon>
        <taxon>Cytophagales</taxon>
        <taxon>Fulvivirgaceae</taxon>
        <taxon>Pseudochryseolinea</taxon>
    </lineage>
</organism>
<keyword evidence="1" id="KW-1133">Transmembrane helix</keyword>
<feature type="domain" description="Protein FecR C-terminal" evidence="3">
    <location>
        <begin position="270"/>
        <end position="336"/>
    </location>
</feature>